<dbReference type="AlphaFoldDB" id="A0A6J6F5X5"/>
<sequence length="368" mass="38219">MTPVRVLDTRNGIGAPVAKVTNTTLSLQVAGTNGIPTSGVAAVTLNVTVDAAVAPDAGGYVTVFPCDVPLPDASNLNFRTNQIVANAVLAPLSADGRVCFHVFGSAHLIADVGGWSARWSGFTALAPSRIMSTRNGVNAVQRRVVDDNVRLNVLGKGGVPLSGVSAVSLNVTAVNTTTGVHPGYLTVYPCDAPQRPDASNLNFTPNAIVPNAVIATVPADGEICFYVFGGADILVDVNGWFADGSRYTSVTPVRIMNTREGVNVARQPVDDTTVALDVDFVEFLGLGAIALNVTVTNTVAPAAGGYVTVYPCDAPRPEASTLNFRTGQTVANAVIVKVPRTGPHTGDVCFHVYGRADVIVDATGFFMP</sequence>
<reference evidence="1" key="1">
    <citation type="submission" date="2020-05" db="EMBL/GenBank/DDBJ databases">
        <authorList>
            <person name="Chiriac C."/>
            <person name="Salcher M."/>
            <person name="Ghai R."/>
            <person name="Kavagutti S V."/>
        </authorList>
    </citation>
    <scope>NUCLEOTIDE SEQUENCE</scope>
</reference>
<organism evidence="1">
    <name type="scientific">freshwater metagenome</name>
    <dbReference type="NCBI Taxonomy" id="449393"/>
    <lineage>
        <taxon>unclassified sequences</taxon>
        <taxon>metagenomes</taxon>
        <taxon>ecological metagenomes</taxon>
    </lineage>
</organism>
<accession>A0A6J6F5X5</accession>
<name>A0A6J6F5X5_9ZZZZ</name>
<proteinExistence type="predicted"/>
<dbReference type="EMBL" id="CAEZTS010000110">
    <property type="protein sequence ID" value="CAB4584241.1"/>
    <property type="molecule type" value="Genomic_DNA"/>
</dbReference>
<gene>
    <name evidence="1" type="ORF">UFOPK1722_01238</name>
</gene>
<protein>
    <submittedName>
        <fullName evidence="1">Unannotated protein</fullName>
    </submittedName>
</protein>
<evidence type="ECO:0000313" key="1">
    <source>
        <dbReference type="EMBL" id="CAB4584241.1"/>
    </source>
</evidence>